<dbReference type="GO" id="GO:0009507">
    <property type="term" value="C:chloroplast"/>
    <property type="evidence" value="ECO:0007669"/>
    <property type="project" value="UniProtKB-SubCell"/>
</dbReference>
<dbReference type="EMBL" id="MK814616">
    <property type="protein sequence ID" value="QCI04927.1"/>
    <property type="molecule type" value="Genomic_DNA"/>
</dbReference>
<protein>
    <submittedName>
        <fullName evidence="4">Uncharacterized protein</fullName>
    </submittedName>
</protein>
<dbReference type="AlphaFoldDB" id="A0A4D6WMN6"/>
<gene>
    <name evidence="4" type="primary">ycf80</name>
</gene>
<geneLocation type="plastid" evidence="4"/>
<name>A0A4D6WMN6_9FLOR</name>
<evidence type="ECO:0000256" key="3">
    <source>
        <dbReference type="ARBA" id="ARBA00022640"/>
    </source>
</evidence>
<keyword evidence="2" id="KW-0150">Chloroplast</keyword>
<evidence type="ECO:0000256" key="1">
    <source>
        <dbReference type="ARBA" id="ARBA00004229"/>
    </source>
</evidence>
<reference evidence="4" key="2">
    <citation type="submission" date="2019-04" db="EMBL/GenBank/DDBJ databases">
        <authorList>
            <person name="Pasella M."/>
        </authorList>
    </citation>
    <scope>NUCLEOTIDE SEQUENCE</scope>
    <source>
        <strain evidence="4">PD2927</strain>
    </source>
</reference>
<evidence type="ECO:0000313" key="4">
    <source>
        <dbReference type="EMBL" id="QCI04927.1"/>
    </source>
</evidence>
<organism evidence="4">
    <name type="scientific">Callithamnion tetricum</name>
    <dbReference type="NCBI Taxonomy" id="193179"/>
    <lineage>
        <taxon>Eukaryota</taxon>
        <taxon>Rhodophyta</taxon>
        <taxon>Florideophyceae</taxon>
        <taxon>Rhodymeniophycidae</taxon>
        <taxon>Ceramiales</taxon>
        <taxon>Callithamniaceae</taxon>
        <taxon>Callithamnion</taxon>
    </lineage>
</organism>
<evidence type="ECO:0000256" key="2">
    <source>
        <dbReference type="ARBA" id="ARBA00022528"/>
    </source>
</evidence>
<dbReference type="GO" id="GO:0015031">
    <property type="term" value="P:protein transport"/>
    <property type="evidence" value="ECO:0007669"/>
    <property type="project" value="InterPro"/>
</dbReference>
<reference evidence="4" key="1">
    <citation type="journal article" date="2019" name="Mol. Phylogenet. Evol.">
        <title>Morphological evolution and classification of the red algal order Ceramiales inferred using plastid phylogenomics.</title>
        <authorList>
            <person name="Diaz-Tapia P."/>
            <person name="Pasella M.M."/>
            <person name="Verbruggen H."/>
            <person name="Maggs C.A."/>
        </authorList>
    </citation>
    <scope>NUCLEOTIDE SEQUENCE</scope>
    <source>
        <strain evidence="4">PD2927</strain>
    </source>
</reference>
<comment type="subcellular location">
    <subcellularLocation>
        <location evidence="1">Plastid</location>
        <location evidence="1">Chloroplast</location>
    </subcellularLocation>
</comment>
<dbReference type="InterPro" id="IPR007378">
    <property type="entry name" value="Tic22-like"/>
</dbReference>
<accession>A0A4D6WMN6</accession>
<dbReference type="PANTHER" id="PTHR33926">
    <property type="entry name" value="PROTEIN TIC 22, CHLOROPLASTIC"/>
    <property type="match status" value="1"/>
</dbReference>
<dbReference type="Pfam" id="PF04278">
    <property type="entry name" value="Tic22"/>
    <property type="match status" value="1"/>
</dbReference>
<proteinExistence type="predicted"/>
<dbReference type="PANTHER" id="PTHR33926:SF4">
    <property type="entry name" value="PROTEIN TIC 22, CHLOROPLASTIC"/>
    <property type="match status" value="1"/>
</dbReference>
<dbReference type="Gene3D" id="3.40.1350.100">
    <property type="match status" value="1"/>
</dbReference>
<keyword evidence="3 4" id="KW-0934">Plastid</keyword>
<sequence length="496" mass="59522">MILFNLVLNQQTYVDSHKDFYSMNELRYSIQDNLVSTTYKHKCNYGRHIHSSILFFAKNNNKHMFRKHNIINENMLNKVFAKSFLARFINQYWKEIVFISVPHSPIPIKSNPIQNNQLSLSSSEYKNLLLDFSKALINGRIQVLMQLDNNVMNIQQNIFYFDNHAWEVVWKKGLNIVELKDLYNRFLQYIKIYLSNTNKLKTINLVNCKPLPVFTVLNDFNQIILAESSNKMFINNNFIDYISKVYKILTISKYNMYDQYLALFFINPQDAMEYRESINRKYNHVTSQSTKLFPTKLDLYYKLSYLYNSKIDFRLIPDLKEVNQVINKYQYYQNTDFQSQQKYGKDFFQGQPIYRIKPILATNRNNKQESLLYYSYNTLLNKKEVEYEAVFLNYDTAIHAWSKFKKQMNSYKLPNKPQLDVYNLESFIKTCEQDKRISKKNIIFIPSNESYQYIKSSMKLTSQLNIVQKFMNKYVYIKIITQRILWSLTSRQPIKW</sequence>